<dbReference type="EMBL" id="CM016560">
    <property type="protein sequence ID" value="TKV91774.1"/>
    <property type="molecule type" value="Genomic_DNA"/>
</dbReference>
<reference evidence="2" key="1">
    <citation type="submission" date="2019-03" db="EMBL/GenBank/DDBJ databases">
        <title>WGS assembly of Setaria viridis.</title>
        <authorList>
            <person name="Huang P."/>
            <person name="Jenkins J."/>
            <person name="Grimwood J."/>
            <person name="Barry K."/>
            <person name="Healey A."/>
            <person name="Mamidi S."/>
            <person name="Sreedasyam A."/>
            <person name="Shu S."/>
            <person name="Feldman M."/>
            <person name="Wu J."/>
            <person name="Yu Y."/>
            <person name="Chen C."/>
            <person name="Johnson J."/>
            <person name="Rokhsar D."/>
            <person name="Baxter I."/>
            <person name="Schmutz J."/>
            <person name="Brutnell T."/>
            <person name="Kellogg E."/>
        </authorList>
    </citation>
    <scope>NUCLEOTIDE SEQUENCE [LARGE SCALE GENOMIC DNA]</scope>
</reference>
<feature type="region of interest" description="Disordered" evidence="1">
    <location>
        <begin position="54"/>
        <end position="75"/>
    </location>
</feature>
<gene>
    <name evidence="2" type="ORF">SEVIR_9G120400v2</name>
</gene>
<organism evidence="2 3">
    <name type="scientific">Setaria viridis</name>
    <name type="common">Green bristlegrass</name>
    <name type="synonym">Setaria italica subsp. viridis</name>
    <dbReference type="NCBI Taxonomy" id="4556"/>
    <lineage>
        <taxon>Eukaryota</taxon>
        <taxon>Viridiplantae</taxon>
        <taxon>Streptophyta</taxon>
        <taxon>Embryophyta</taxon>
        <taxon>Tracheophyta</taxon>
        <taxon>Spermatophyta</taxon>
        <taxon>Magnoliopsida</taxon>
        <taxon>Liliopsida</taxon>
        <taxon>Poales</taxon>
        <taxon>Poaceae</taxon>
        <taxon>PACMAD clade</taxon>
        <taxon>Panicoideae</taxon>
        <taxon>Panicodae</taxon>
        <taxon>Paniceae</taxon>
        <taxon>Cenchrinae</taxon>
        <taxon>Setaria</taxon>
    </lineage>
</organism>
<name>A0A4U6SU72_SETVI</name>
<evidence type="ECO:0000313" key="2">
    <source>
        <dbReference type="EMBL" id="TKV91774.1"/>
    </source>
</evidence>
<evidence type="ECO:0000256" key="1">
    <source>
        <dbReference type="SAM" id="MobiDB-lite"/>
    </source>
</evidence>
<feature type="compositionally biased region" description="Polar residues" evidence="1">
    <location>
        <begin position="59"/>
        <end position="75"/>
    </location>
</feature>
<evidence type="ECO:0000313" key="3">
    <source>
        <dbReference type="Proteomes" id="UP000298652"/>
    </source>
</evidence>
<proteinExistence type="predicted"/>
<sequence length="143" mass="16285">MLRAAKAAPPSRVCRSVRRPVTRMVQRSDEENTVWWLISRLNKLKRTGPRFPWLRGSSGCRQTSSQSKHQPSSLPNQSAAQHLLLRFCQRRASKPAACNFSLCSSRHQRLLVFYLMAGTSHSNSTELIELLMFSLLARSICML</sequence>
<keyword evidence="3" id="KW-1185">Reference proteome</keyword>
<dbReference type="AlphaFoldDB" id="A0A4U6SU72"/>
<dbReference type="Proteomes" id="UP000298652">
    <property type="component" value="Chromosome 9"/>
</dbReference>
<protein>
    <submittedName>
        <fullName evidence="2">Uncharacterized protein</fullName>
    </submittedName>
</protein>
<accession>A0A4U6SU72</accession>
<dbReference type="Gramene" id="TKV91774">
    <property type="protein sequence ID" value="TKV91774"/>
    <property type="gene ID" value="SEVIR_9G120400v2"/>
</dbReference>